<proteinExistence type="predicted"/>
<reference evidence="2 3" key="1">
    <citation type="submission" date="2021-06" db="EMBL/GenBank/DDBJ databases">
        <authorList>
            <person name="Palmer J.M."/>
        </authorList>
    </citation>
    <scope>NUCLEOTIDE SEQUENCE [LARGE SCALE GENOMIC DNA]</scope>
    <source>
        <strain evidence="2 3">AS_MEX2019</strain>
        <tissue evidence="2">Muscle</tissue>
    </source>
</reference>
<evidence type="ECO:0000313" key="2">
    <source>
        <dbReference type="EMBL" id="MEQ2303907.1"/>
    </source>
</evidence>
<dbReference type="Proteomes" id="UP001469553">
    <property type="component" value="Unassembled WGS sequence"/>
</dbReference>
<evidence type="ECO:0000313" key="3">
    <source>
        <dbReference type="Proteomes" id="UP001469553"/>
    </source>
</evidence>
<protein>
    <submittedName>
        <fullName evidence="2">Uncharacterized protein</fullName>
    </submittedName>
</protein>
<comment type="caution">
    <text evidence="2">The sequence shown here is derived from an EMBL/GenBank/DDBJ whole genome shotgun (WGS) entry which is preliminary data.</text>
</comment>
<feature type="region of interest" description="Disordered" evidence="1">
    <location>
        <begin position="14"/>
        <end position="106"/>
    </location>
</feature>
<dbReference type="EMBL" id="JAHRIP010058292">
    <property type="protein sequence ID" value="MEQ2303907.1"/>
    <property type="molecule type" value="Genomic_DNA"/>
</dbReference>
<gene>
    <name evidence="2" type="ORF">AMECASPLE_021542</name>
</gene>
<organism evidence="2 3">
    <name type="scientific">Ameca splendens</name>
    <dbReference type="NCBI Taxonomy" id="208324"/>
    <lineage>
        <taxon>Eukaryota</taxon>
        <taxon>Metazoa</taxon>
        <taxon>Chordata</taxon>
        <taxon>Craniata</taxon>
        <taxon>Vertebrata</taxon>
        <taxon>Euteleostomi</taxon>
        <taxon>Actinopterygii</taxon>
        <taxon>Neopterygii</taxon>
        <taxon>Teleostei</taxon>
        <taxon>Neoteleostei</taxon>
        <taxon>Acanthomorphata</taxon>
        <taxon>Ovalentaria</taxon>
        <taxon>Atherinomorphae</taxon>
        <taxon>Cyprinodontiformes</taxon>
        <taxon>Goodeidae</taxon>
        <taxon>Ameca</taxon>
    </lineage>
</organism>
<name>A0ABV0ZDF3_9TELE</name>
<sequence length="146" mass="15900">MSIHPSVVFHLSGVGSWGQQPKQRDPDFLLPNHLGHLVRGNPKAFPSQPRNIVPPACPGSSSGPPPSETCPEYLTGETSRRHPNQMPEPPQLAPLDVRSSGSPLSPSRMTELLILSLRESPDTLQRKLILATCIRDLLLSVMTQSS</sequence>
<accession>A0ABV0ZDF3</accession>
<keyword evidence="3" id="KW-1185">Reference proteome</keyword>
<evidence type="ECO:0000256" key="1">
    <source>
        <dbReference type="SAM" id="MobiDB-lite"/>
    </source>
</evidence>